<evidence type="ECO:0000313" key="4">
    <source>
        <dbReference type="Proteomes" id="UP001152747"/>
    </source>
</evidence>
<organism evidence="3 4">
    <name type="scientific">Caenorhabditis angaria</name>
    <dbReference type="NCBI Taxonomy" id="860376"/>
    <lineage>
        <taxon>Eukaryota</taxon>
        <taxon>Metazoa</taxon>
        <taxon>Ecdysozoa</taxon>
        <taxon>Nematoda</taxon>
        <taxon>Chromadorea</taxon>
        <taxon>Rhabditida</taxon>
        <taxon>Rhabditina</taxon>
        <taxon>Rhabditomorpha</taxon>
        <taxon>Rhabditoidea</taxon>
        <taxon>Rhabditidae</taxon>
        <taxon>Peloderinae</taxon>
        <taxon>Caenorhabditis</taxon>
    </lineage>
</organism>
<evidence type="ECO:0000256" key="1">
    <source>
        <dbReference type="SAM" id="SignalP"/>
    </source>
</evidence>
<reference evidence="3" key="1">
    <citation type="submission" date="2022-11" db="EMBL/GenBank/DDBJ databases">
        <authorList>
            <person name="Kikuchi T."/>
        </authorList>
    </citation>
    <scope>NUCLEOTIDE SEQUENCE</scope>
    <source>
        <strain evidence="3">PS1010</strain>
    </source>
</reference>
<evidence type="ECO:0000259" key="2">
    <source>
        <dbReference type="Pfam" id="PF01579"/>
    </source>
</evidence>
<evidence type="ECO:0000313" key="3">
    <source>
        <dbReference type="EMBL" id="CAI5444514.1"/>
    </source>
</evidence>
<dbReference type="EMBL" id="CANHGI010000003">
    <property type="protein sequence ID" value="CAI5444514.1"/>
    <property type="molecule type" value="Genomic_DNA"/>
</dbReference>
<feature type="signal peptide" evidence="1">
    <location>
        <begin position="1"/>
        <end position="16"/>
    </location>
</feature>
<dbReference type="Pfam" id="PF01579">
    <property type="entry name" value="DUF19"/>
    <property type="match status" value="1"/>
</dbReference>
<keyword evidence="1" id="KW-0732">Signal</keyword>
<feature type="domain" description="T20D4.11-like" evidence="2">
    <location>
        <begin position="54"/>
        <end position="149"/>
    </location>
</feature>
<accession>A0A9P1IFP7</accession>
<dbReference type="AlphaFoldDB" id="A0A9P1IFP7"/>
<protein>
    <recommendedName>
        <fullName evidence="2">T20D4.11-like domain-containing protein</fullName>
    </recommendedName>
</protein>
<dbReference type="Proteomes" id="UP001152747">
    <property type="component" value="Unassembled WGS sequence"/>
</dbReference>
<keyword evidence="4" id="KW-1185">Reference proteome</keyword>
<dbReference type="InterPro" id="IPR002542">
    <property type="entry name" value="T20D4.11-like_dom"/>
</dbReference>
<proteinExistence type="predicted"/>
<name>A0A9P1IFP7_9PELO</name>
<comment type="caution">
    <text evidence="3">The sequence shown here is derived from an EMBL/GenBank/DDBJ whole genome shotgun (WGS) entry which is preliminary data.</text>
</comment>
<feature type="chain" id="PRO_5040351876" description="T20D4.11-like domain-containing protein" evidence="1">
    <location>
        <begin position="17"/>
        <end position="161"/>
    </location>
</feature>
<gene>
    <name evidence="3" type="ORF">CAMP_LOCUS7151</name>
</gene>
<sequence>MKFLIVFLSTFLLVSSTDIKFLDDYPEALNCFYNAPKQKDRLPLSQEILEVGKKRIADCIDNFAKSDSKVGQIQQELTSIFLQAYEFKQVDEYVCGAKVKSLPVSECFESTGMKPGDNFCNEVIGKDGCMLPVFEETCGSEFVAKLRNLISHDRRYHVCLD</sequence>